<protein>
    <submittedName>
        <fullName evidence="4">Uncharacterized protein</fullName>
    </submittedName>
</protein>
<evidence type="ECO:0000313" key="4">
    <source>
        <dbReference type="EMBL" id="CAF1674182.1"/>
    </source>
</evidence>
<dbReference type="PROSITE" id="PS50068">
    <property type="entry name" value="LDLRA_2"/>
    <property type="match status" value="1"/>
</dbReference>
<dbReference type="AlphaFoldDB" id="A0A816GEE1"/>
<accession>A0A816GEE1</accession>
<comment type="caution">
    <text evidence="2">Lacks conserved residue(s) required for the propagation of feature annotation.</text>
</comment>
<name>A0A816GEE1_ADIRI</name>
<dbReference type="InterPro" id="IPR002172">
    <property type="entry name" value="LDrepeatLR_classA_rpt"/>
</dbReference>
<dbReference type="CDD" id="cd00112">
    <property type="entry name" value="LDLa"/>
    <property type="match status" value="1"/>
</dbReference>
<comment type="caution">
    <text evidence="4">The sequence shown here is derived from an EMBL/GenBank/DDBJ whole genome shotgun (WGS) entry which is preliminary data.</text>
</comment>
<keyword evidence="3" id="KW-0472">Membrane</keyword>
<dbReference type="Proteomes" id="UP000663828">
    <property type="component" value="Unassembled WGS sequence"/>
</dbReference>
<evidence type="ECO:0000313" key="5">
    <source>
        <dbReference type="Proteomes" id="UP000663828"/>
    </source>
</evidence>
<keyword evidence="3" id="KW-0812">Transmembrane</keyword>
<sequence length="187" mass="20498">MSVCGQTLNFSSSSLSVLYTMTSRSSCCNLTLIRSSSDASEQITINILNMSTKTPSLLKTSNKQSDLIEFSTYTTSNGAYLKSGILNLPITFSLCQFNQQSFEIFITNISKGPCQANQYRCLTTNNSQWCIDEIHHCDGYHSCPQGMDEDGCTKSISKSTSPKIERTIRGGIVTTIIVFGLLLIIAS</sequence>
<gene>
    <name evidence="4" type="ORF">XAT740_LOCUS59260</name>
</gene>
<organism evidence="4 5">
    <name type="scientific">Adineta ricciae</name>
    <name type="common">Rotifer</name>
    <dbReference type="NCBI Taxonomy" id="249248"/>
    <lineage>
        <taxon>Eukaryota</taxon>
        <taxon>Metazoa</taxon>
        <taxon>Spiralia</taxon>
        <taxon>Gnathifera</taxon>
        <taxon>Rotifera</taxon>
        <taxon>Eurotatoria</taxon>
        <taxon>Bdelloidea</taxon>
        <taxon>Adinetida</taxon>
        <taxon>Adinetidae</taxon>
        <taxon>Adineta</taxon>
    </lineage>
</organism>
<dbReference type="Gene3D" id="4.10.400.10">
    <property type="entry name" value="Low-density Lipoprotein Receptor"/>
    <property type="match status" value="1"/>
</dbReference>
<evidence type="ECO:0000256" key="3">
    <source>
        <dbReference type="SAM" id="Phobius"/>
    </source>
</evidence>
<feature type="transmembrane region" description="Helical" evidence="3">
    <location>
        <begin position="167"/>
        <end position="186"/>
    </location>
</feature>
<evidence type="ECO:0000256" key="1">
    <source>
        <dbReference type="ARBA" id="ARBA00023157"/>
    </source>
</evidence>
<feature type="disulfide bond" evidence="2">
    <location>
        <begin position="137"/>
        <end position="152"/>
    </location>
</feature>
<keyword evidence="1 2" id="KW-1015">Disulfide bond</keyword>
<dbReference type="SUPFAM" id="SSF57424">
    <property type="entry name" value="LDL receptor-like module"/>
    <property type="match status" value="1"/>
</dbReference>
<feature type="non-terminal residue" evidence="4">
    <location>
        <position position="1"/>
    </location>
</feature>
<proteinExistence type="predicted"/>
<dbReference type="InterPro" id="IPR036055">
    <property type="entry name" value="LDL_receptor-like_sf"/>
</dbReference>
<reference evidence="4" key="1">
    <citation type="submission" date="2021-02" db="EMBL/GenBank/DDBJ databases">
        <authorList>
            <person name="Nowell W R."/>
        </authorList>
    </citation>
    <scope>NUCLEOTIDE SEQUENCE</scope>
</reference>
<dbReference type="EMBL" id="CAJNOR010013597">
    <property type="protein sequence ID" value="CAF1674182.1"/>
    <property type="molecule type" value="Genomic_DNA"/>
</dbReference>
<evidence type="ECO:0000256" key="2">
    <source>
        <dbReference type="PROSITE-ProRule" id="PRU00124"/>
    </source>
</evidence>
<keyword evidence="5" id="KW-1185">Reference proteome</keyword>
<dbReference type="SMART" id="SM00192">
    <property type="entry name" value="LDLa"/>
    <property type="match status" value="1"/>
</dbReference>
<keyword evidence="3" id="KW-1133">Transmembrane helix</keyword>